<name>A0A1G6GEU6_9ACTN</name>
<dbReference type="GO" id="GO:0005886">
    <property type="term" value="C:plasma membrane"/>
    <property type="evidence" value="ECO:0007669"/>
    <property type="project" value="TreeGrafter"/>
</dbReference>
<feature type="domain" description="Penicillin binding protein A dimerisation" evidence="2">
    <location>
        <begin position="52"/>
        <end position="135"/>
    </location>
</feature>
<dbReference type="GO" id="GO:0008658">
    <property type="term" value="F:penicillin binding"/>
    <property type="evidence" value="ECO:0007669"/>
    <property type="project" value="InterPro"/>
</dbReference>
<dbReference type="InterPro" id="IPR050515">
    <property type="entry name" value="Beta-lactam/transpept"/>
</dbReference>
<dbReference type="GO" id="GO:0071555">
    <property type="term" value="P:cell wall organization"/>
    <property type="evidence" value="ECO:0007669"/>
    <property type="project" value="TreeGrafter"/>
</dbReference>
<evidence type="ECO:0000313" key="3">
    <source>
        <dbReference type="EMBL" id="SDB80532.1"/>
    </source>
</evidence>
<dbReference type="Pfam" id="PF21922">
    <property type="entry name" value="PBP_dimer_2"/>
    <property type="match status" value="1"/>
</dbReference>
<dbReference type="STRING" id="1577474.GA0111570_102322"/>
<evidence type="ECO:0000259" key="1">
    <source>
        <dbReference type="Pfam" id="PF00905"/>
    </source>
</evidence>
<keyword evidence="4" id="KW-1185">Reference proteome</keyword>
<proteinExistence type="predicted"/>
<dbReference type="RefSeq" id="WP_092606650.1">
    <property type="nucleotide sequence ID" value="NZ_FMYF01000002.1"/>
</dbReference>
<gene>
    <name evidence="3" type="ORF">GA0111570_102322</name>
</gene>
<dbReference type="Gene3D" id="3.40.710.10">
    <property type="entry name" value="DD-peptidase/beta-lactamase superfamily"/>
    <property type="match status" value="1"/>
</dbReference>
<dbReference type="OrthoDB" id="9766847at2"/>
<dbReference type="InterPro" id="IPR054120">
    <property type="entry name" value="PBPA_dimer"/>
</dbReference>
<sequence length="477" mass="49769">MNKPIRRIALVAMVMFAALLVQVTQIIVFQQGSLNANAQNRRVRDEQFGAQRGAIVAGKTVLATSQPTSGGQFAYVRSYSDGELYAPITGFNSYDRGSSGLERAYGPELAGTADSLFVRRLVDTITGRKPVGATVETTIDPKAQQAAAKALGNRTGGVVALDAQTGAVLAMVSHPSYDPTPLSGTDIGAAGKAYESLLADPAKPLVNRASNEIYPPGSTFKLVTAAAALESGMQPSTEIDTPSALTLPGTRTKLPNETQCGDGKQTLDRALQLSCNTSYANVGIQLGGAALRTQADKFGWGYQLSDVGGVAAQFPQNPDPAQTALSAIGQFDVASNPLHMAMVSAGIANDGKVMRPYIVSTVRAADLTPVKTTQASQLSQAMSAANAQKLQGMMVNVVERGTGTNAQISGLTVGGKTGTAQTTKDRPPYAWFTSFAENNNRKIAVAVFVESANIPRSEIGGNVVAAPIAKSVMQALM</sequence>
<accession>A0A1G6GEU6</accession>
<protein>
    <submittedName>
        <fullName evidence="3">Cell elongation-specific peptidoglycan D,D-transpeptidase</fullName>
    </submittedName>
</protein>
<dbReference type="InterPro" id="IPR001460">
    <property type="entry name" value="PCN-bd_Tpept"/>
</dbReference>
<dbReference type="SUPFAM" id="SSF56601">
    <property type="entry name" value="beta-lactamase/transpeptidase-like"/>
    <property type="match status" value="1"/>
</dbReference>
<dbReference type="GO" id="GO:0071972">
    <property type="term" value="F:peptidoglycan L,D-transpeptidase activity"/>
    <property type="evidence" value="ECO:0007669"/>
    <property type="project" value="TreeGrafter"/>
</dbReference>
<dbReference type="PANTHER" id="PTHR30627">
    <property type="entry name" value="PEPTIDOGLYCAN D,D-TRANSPEPTIDASE"/>
    <property type="match status" value="1"/>
</dbReference>
<reference evidence="3 4" key="1">
    <citation type="submission" date="2016-06" db="EMBL/GenBank/DDBJ databases">
        <authorList>
            <person name="Olsen C.W."/>
            <person name="Carey S."/>
            <person name="Hinshaw L."/>
            <person name="Karasin A.I."/>
        </authorList>
    </citation>
    <scope>NUCLEOTIDE SEQUENCE [LARGE SCALE GENOMIC DNA]</scope>
    <source>
        <strain evidence="3 4">LZ-22</strain>
    </source>
</reference>
<dbReference type="EMBL" id="FMYF01000002">
    <property type="protein sequence ID" value="SDB80532.1"/>
    <property type="molecule type" value="Genomic_DNA"/>
</dbReference>
<dbReference type="Gene3D" id="3.90.1310.10">
    <property type="entry name" value="Penicillin-binding protein 2a (Domain 2)"/>
    <property type="match status" value="1"/>
</dbReference>
<dbReference type="InterPro" id="IPR012338">
    <property type="entry name" value="Beta-lactam/transpept-like"/>
</dbReference>
<evidence type="ECO:0000259" key="2">
    <source>
        <dbReference type="Pfam" id="PF21922"/>
    </source>
</evidence>
<dbReference type="AlphaFoldDB" id="A0A1G6GEU6"/>
<dbReference type="PANTHER" id="PTHR30627:SF24">
    <property type="entry name" value="PENICILLIN-BINDING PROTEIN 4B"/>
    <property type="match status" value="1"/>
</dbReference>
<dbReference type="Pfam" id="PF00905">
    <property type="entry name" value="Transpeptidase"/>
    <property type="match status" value="1"/>
</dbReference>
<organism evidence="3 4">
    <name type="scientific">Raineyella antarctica</name>
    <dbReference type="NCBI Taxonomy" id="1577474"/>
    <lineage>
        <taxon>Bacteria</taxon>
        <taxon>Bacillati</taxon>
        <taxon>Actinomycetota</taxon>
        <taxon>Actinomycetes</taxon>
        <taxon>Propionibacteriales</taxon>
        <taxon>Propionibacteriaceae</taxon>
        <taxon>Raineyella</taxon>
    </lineage>
</organism>
<feature type="domain" description="Penicillin-binding protein transpeptidase" evidence="1">
    <location>
        <begin position="156"/>
        <end position="474"/>
    </location>
</feature>
<dbReference type="Proteomes" id="UP000199086">
    <property type="component" value="Unassembled WGS sequence"/>
</dbReference>
<evidence type="ECO:0000313" key="4">
    <source>
        <dbReference type="Proteomes" id="UP000199086"/>
    </source>
</evidence>